<proteinExistence type="predicted"/>
<dbReference type="Pfam" id="PF02729">
    <property type="entry name" value="OTCace_N"/>
    <property type="match status" value="1"/>
</dbReference>
<evidence type="ECO:0000313" key="4">
    <source>
        <dbReference type="Proteomes" id="UP001214629"/>
    </source>
</evidence>
<dbReference type="RefSeq" id="WP_277938153.1">
    <property type="nucleotide sequence ID" value="NZ_CP096246.1"/>
</dbReference>
<dbReference type="GO" id="GO:0016597">
    <property type="term" value="F:amino acid binding"/>
    <property type="evidence" value="ECO:0007669"/>
    <property type="project" value="InterPro"/>
</dbReference>
<evidence type="ECO:0000259" key="2">
    <source>
        <dbReference type="Pfam" id="PF02729"/>
    </source>
</evidence>
<dbReference type="Proteomes" id="UP001214629">
    <property type="component" value="Chromosome"/>
</dbReference>
<reference evidence="3 4" key="1">
    <citation type="submission" date="2022-04" db="EMBL/GenBank/DDBJ databases">
        <title>Whole genome of Spiroplasma citri.</title>
        <authorList>
            <person name="Khanchezar A."/>
            <person name="Izadpanah K."/>
            <person name="Taghavi M."/>
            <person name="Ghorbani A."/>
            <person name="Beven L."/>
        </authorList>
    </citation>
    <scope>NUCLEOTIDE SEQUENCE [LARGE SCALE GENOMIC DNA]</scope>
    <source>
        <strain evidence="3 4">D4</strain>
    </source>
</reference>
<dbReference type="InterPro" id="IPR006130">
    <property type="entry name" value="Asp/Orn_carbamoylTrfase"/>
</dbReference>
<feature type="domain" description="Aspartate/ornithine carbamoyltransferase carbamoyl-P binding" evidence="2">
    <location>
        <begin position="1"/>
        <end position="32"/>
    </location>
</feature>
<dbReference type="SUPFAM" id="SSF53671">
    <property type="entry name" value="Aspartate/ornithine carbamoyltransferase"/>
    <property type="match status" value="1"/>
</dbReference>
<accession>A0AAX3SWM5</accession>
<dbReference type="GO" id="GO:0006520">
    <property type="term" value="P:amino acid metabolic process"/>
    <property type="evidence" value="ECO:0007669"/>
    <property type="project" value="InterPro"/>
</dbReference>
<dbReference type="GO" id="GO:0016743">
    <property type="term" value="F:carboxyl- or carbamoyltransferase activity"/>
    <property type="evidence" value="ECO:0007669"/>
    <property type="project" value="InterPro"/>
</dbReference>
<gene>
    <name evidence="3" type="ORF">M0C40_05840</name>
</gene>
<keyword evidence="1" id="KW-0808">Transferase</keyword>
<dbReference type="Gene3D" id="3.40.50.1370">
    <property type="entry name" value="Aspartate/ornithine carbamoyltransferase"/>
    <property type="match status" value="1"/>
</dbReference>
<name>A0AAX3SWM5_SPICI</name>
<dbReference type="InterPro" id="IPR006132">
    <property type="entry name" value="Asp/Orn_carbamoyltranf_P-bd"/>
</dbReference>
<protein>
    <recommendedName>
        <fullName evidence="2">Aspartate/ornithine carbamoyltransferase carbamoyl-P binding domain-containing protein</fullName>
    </recommendedName>
</protein>
<dbReference type="InterPro" id="IPR036901">
    <property type="entry name" value="Asp/Orn_carbamoylTrfase_sf"/>
</dbReference>
<evidence type="ECO:0000313" key="3">
    <source>
        <dbReference type="EMBL" id="WFG95618.1"/>
    </source>
</evidence>
<dbReference type="EMBL" id="CP096246">
    <property type="protein sequence ID" value="WFG95618.1"/>
    <property type="molecule type" value="Genomic_DNA"/>
</dbReference>
<dbReference type="AlphaFoldDB" id="A0AAX3SWM5"/>
<organism evidence="3 4">
    <name type="scientific">Spiroplasma citri</name>
    <dbReference type="NCBI Taxonomy" id="2133"/>
    <lineage>
        <taxon>Bacteria</taxon>
        <taxon>Bacillati</taxon>
        <taxon>Mycoplasmatota</taxon>
        <taxon>Mollicutes</taxon>
        <taxon>Entomoplasmatales</taxon>
        <taxon>Spiroplasmataceae</taxon>
        <taxon>Spiroplasma</taxon>
    </lineage>
</organism>
<evidence type="ECO:0000256" key="1">
    <source>
        <dbReference type="ARBA" id="ARBA00022679"/>
    </source>
</evidence>
<dbReference type="PROSITE" id="PS00097">
    <property type="entry name" value="CARBAMOYLTRANSFERASE"/>
    <property type="match status" value="1"/>
</dbReference>
<keyword evidence="4" id="KW-1185">Reference proteome</keyword>
<sequence>MANLFFEPSTRTHYLFDVAAHKLGCKTLNFNELYNVRWRCIIN</sequence>